<accession>A0A8J8Q0M0</accession>
<evidence type="ECO:0000313" key="3">
    <source>
        <dbReference type="Proteomes" id="UP000766904"/>
    </source>
</evidence>
<dbReference type="AlphaFoldDB" id="A0A8J8Q0M0"/>
<gene>
    <name evidence="2" type="ORF">CV102_19125</name>
</gene>
<organism evidence="2 3">
    <name type="scientific">Natronococcus pandeyae</name>
    <dbReference type="NCBI Taxonomy" id="2055836"/>
    <lineage>
        <taxon>Archaea</taxon>
        <taxon>Methanobacteriati</taxon>
        <taxon>Methanobacteriota</taxon>
        <taxon>Stenosarchaea group</taxon>
        <taxon>Halobacteria</taxon>
        <taxon>Halobacteriales</taxon>
        <taxon>Natrialbaceae</taxon>
        <taxon>Natronococcus</taxon>
    </lineage>
</organism>
<feature type="region of interest" description="Disordered" evidence="1">
    <location>
        <begin position="1"/>
        <end position="37"/>
    </location>
</feature>
<dbReference type="EMBL" id="PHNJ01000012">
    <property type="protein sequence ID" value="TYL37127.1"/>
    <property type="molecule type" value="Genomic_DNA"/>
</dbReference>
<evidence type="ECO:0000256" key="1">
    <source>
        <dbReference type="SAM" id="MobiDB-lite"/>
    </source>
</evidence>
<keyword evidence="3" id="KW-1185">Reference proteome</keyword>
<proteinExistence type="predicted"/>
<protein>
    <submittedName>
        <fullName evidence="2">Uncharacterized protein</fullName>
    </submittedName>
</protein>
<evidence type="ECO:0000313" key="2">
    <source>
        <dbReference type="EMBL" id="TYL37127.1"/>
    </source>
</evidence>
<comment type="caution">
    <text evidence="2">The sequence shown here is derived from an EMBL/GenBank/DDBJ whole genome shotgun (WGS) entry which is preliminary data.</text>
</comment>
<reference evidence="2" key="1">
    <citation type="submission" date="2017-11" db="EMBL/GenBank/DDBJ databases">
        <authorList>
            <person name="Kajale S.C."/>
            <person name="Sharma A."/>
        </authorList>
    </citation>
    <scope>NUCLEOTIDE SEQUENCE</scope>
    <source>
        <strain evidence="2">LS1_42</strain>
    </source>
</reference>
<sequence length="75" mass="8201">MGLKGAGRLEDGARYKDRSRLLEGEDRSERTDSSLPGAFGVFNDSPFTTPSVVSLTTPSIVYRTIARIRTTDHGN</sequence>
<name>A0A8J8Q0M0_9EURY</name>
<dbReference type="Proteomes" id="UP000766904">
    <property type="component" value="Unassembled WGS sequence"/>
</dbReference>
<dbReference type="RefSeq" id="WP_148859613.1">
    <property type="nucleotide sequence ID" value="NZ_PHNJ01000012.1"/>
</dbReference>
<feature type="compositionally biased region" description="Basic and acidic residues" evidence="1">
    <location>
        <begin position="7"/>
        <end position="32"/>
    </location>
</feature>